<accession>A0A2S2QZ51</accession>
<dbReference type="SMART" id="SM00382">
    <property type="entry name" value="AAA"/>
    <property type="match status" value="1"/>
</dbReference>
<protein>
    <submittedName>
        <fullName evidence="9">ABC transporter G family member 23</fullName>
    </submittedName>
    <submittedName>
        <fullName evidence="11">LOW QUALITY PROTEIN: ABC transporter G family member 20-like</fullName>
    </submittedName>
</protein>
<evidence type="ECO:0000313" key="11">
    <source>
        <dbReference type="RefSeq" id="XP_025415786.1"/>
    </source>
</evidence>
<dbReference type="InterPro" id="IPR027417">
    <property type="entry name" value="P-loop_NTPase"/>
</dbReference>
<evidence type="ECO:0000256" key="4">
    <source>
        <dbReference type="ARBA" id="ARBA00022840"/>
    </source>
</evidence>
<dbReference type="Pfam" id="PF00005">
    <property type="entry name" value="ABC_tran"/>
    <property type="match status" value="1"/>
</dbReference>
<dbReference type="PANTHER" id="PTHR43038">
    <property type="entry name" value="ATP-BINDING CASSETTE, SUB-FAMILY H, MEMBER 1"/>
    <property type="match status" value="1"/>
</dbReference>
<dbReference type="GO" id="GO:0016887">
    <property type="term" value="F:ATP hydrolysis activity"/>
    <property type="evidence" value="ECO:0007669"/>
    <property type="project" value="InterPro"/>
</dbReference>
<dbReference type="InterPro" id="IPR003593">
    <property type="entry name" value="AAA+_ATPase"/>
</dbReference>
<dbReference type="Pfam" id="PF12698">
    <property type="entry name" value="ABC2_membrane_3"/>
    <property type="match status" value="1"/>
</dbReference>
<feature type="transmembrane region" description="Helical" evidence="7">
    <location>
        <begin position="522"/>
        <end position="549"/>
    </location>
</feature>
<evidence type="ECO:0000256" key="6">
    <source>
        <dbReference type="ARBA" id="ARBA00023136"/>
    </source>
</evidence>
<reference evidence="11" key="2">
    <citation type="submission" date="2025-04" db="UniProtKB">
        <authorList>
            <consortium name="RefSeq"/>
        </authorList>
    </citation>
    <scope>IDENTIFICATION</scope>
    <source>
        <tissue evidence="11">Whole body</tissue>
    </source>
</reference>
<dbReference type="RefSeq" id="XP_025415786.1">
    <property type="nucleotide sequence ID" value="XM_025560001.1"/>
</dbReference>
<feature type="transmembrane region" description="Helical" evidence="7">
    <location>
        <begin position="594"/>
        <end position="610"/>
    </location>
</feature>
<organism evidence="9">
    <name type="scientific">Sipha flava</name>
    <name type="common">yellow sugarcane aphid</name>
    <dbReference type="NCBI Taxonomy" id="143950"/>
    <lineage>
        <taxon>Eukaryota</taxon>
        <taxon>Metazoa</taxon>
        <taxon>Ecdysozoa</taxon>
        <taxon>Arthropoda</taxon>
        <taxon>Hexapoda</taxon>
        <taxon>Insecta</taxon>
        <taxon>Pterygota</taxon>
        <taxon>Neoptera</taxon>
        <taxon>Paraneoptera</taxon>
        <taxon>Hemiptera</taxon>
        <taxon>Sternorrhyncha</taxon>
        <taxon>Aphidomorpha</taxon>
        <taxon>Aphidoidea</taxon>
        <taxon>Aphididae</taxon>
        <taxon>Sipha</taxon>
    </lineage>
</organism>
<evidence type="ECO:0000313" key="10">
    <source>
        <dbReference type="Proteomes" id="UP000694846"/>
    </source>
</evidence>
<dbReference type="AlphaFoldDB" id="A0A2S2QZ51"/>
<gene>
    <name evidence="9" type="primary">abcG23_12</name>
    <name evidence="11" type="synonym">LOC112687356</name>
    <name evidence="9" type="ORF">g.2459</name>
</gene>
<feature type="transmembrane region" description="Helical" evidence="7">
    <location>
        <begin position="561"/>
        <end position="582"/>
    </location>
</feature>
<dbReference type="OrthoDB" id="10255969at2759"/>
<dbReference type="Gene3D" id="3.40.50.300">
    <property type="entry name" value="P-loop containing nucleotide triphosphate hydrolases"/>
    <property type="match status" value="1"/>
</dbReference>
<keyword evidence="3" id="KW-0547">Nucleotide-binding</keyword>
<evidence type="ECO:0000313" key="9">
    <source>
        <dbReference type="EMBL" id="MBY82953.1"/>
    </source>
</evidence>
<sequence length="681" mass="77280">MSAEMFNTLENIMGDKSIIVRDAYKRYADIISMRGLNMSVPVGSIYGLLGPSGCGKTTLLNCILGQISLDSGKIYLNAQRHEEISYMPQDITLHHNLTAYQTFLFYGLLYGIKKENVKKRINELYSLLRLPSLNLQIRNLSGGEQRRLSFGVALFHDPKIMILDEPTVGIDPVIRQSIWDHLVKLSLEGKTIIITTHYVEEAIRANVVGFMRNGVLVGEDSPSTLIFKQNSSTLEETFLSLCCVQESGKLSSVPKQKYLTKLPNSTNHLKNRFSWRRIRALTYKNTALLYKDHTFLFFTFVLPLVQTIVYNLCVGHNIQNAKLGIVNDETKNCSTDLYRQKCFLNDHDNTKLSCMFIEHLREFNDYLIDYPCLKSGNDALNASAVWGLIYFTSNYTLMLKNRINLFVNHYDIDFSSVQVTLDPTNYIMKLKIKDDVTSTFVKTFKEATSYCNISDKSYLYPITVQSIGNVKVTEFIHSASPGFIVLLAFYFPMILSTGLLLSEKDEGIMSRIMVAGVKFSEFVVSVIFLQTTVHIIQSSIEICIMYFLFNNPISTDNFWTFALSIMVIGYQGMFAGILVAAVSKTYSMATHINMGTNVLFSCLCGLIWPMESAHPILRAFNRFLPLSIASETIGNLTLKGWPLQHPIVLRGFILTVLWLIVFAMPVFFFSLFKKGTWLKPK</sequence>
<dbReference type="PROSITE" id="PS50893">
    <property type="entry name" value="ABC_TRANSPORTER_2"/>
    <property type="match status" value="1"/>
</dbReference>
<keyword evidence="6 7" id="KW-0472">Membrane</keyword>
<reference evidence="9" key="1">
    <citation type="submission" date="2018-04" db="EMBL/GenBank/DDBJ databases">
        <title>Transcriptome assembly of Sipha flava.</title>
        <authorList>
            <person name="Scully E.D."/>
            <person name="Geib S.M."/>
            <person name="Palmer N.A."/>
            <person name="Koch K."/>
            <person name="Bradshaw J."/>
            <person name="Heng-Moss T."/>
            <person name="Sarath G."/>
        </authorList>
    </citation>
    <scope>NUCLEOTIDE SEQUENCE</scope>
</reference>
<feature type="transmembrane region" description="Helical" evidence="7">
    <location>
        <begin position="482"/>
        <end position="501"/>
    </location>
</feature>
<dbReference type="CDD" id="cd03230">
    <property type="entry name" value="ABC_DR_subfamily_A"/>
    <property type="match status" value="1"/>
</dbReference>
<dbReference type="EMBL" id="GGMS01013750">
    <property type="protein sequence ID" value="MBY82953.1"/>
    <property type="molecule type" value="Transcribed_RNA"/>
</dbReference>
<dbReference type="InterPro" id="IPR003439">
    <property type="entry name" value="ABC_transporter-like_ATP-bd"/>
</dbReference>
<evidence type="ECO:0000256" key="3">
    <source>
        <dbReference type="ARBA" id="ARBA00022741"/>
    </source>
</evidence>
<dbReference type="Proteomes" id="UP000694846">
    <property type="component" value="Unplaced"/>
</dbReference>
<evidence type="ECO:0000256" key="2">
    <source>
        <dbReference type="ARBA" id="ARBA00022692"/>
    </source>
</evidence>
<dbReference type="InterPro" id="IPR017871">
    <property type="entry name" value="ABC_transporter-like_CS"/>
</dbReference>
<keyword evidence="2 7" id="KW-0812">Transmembrane</keyword>
<keyword evidence="5 7" id="KW-1133">Transmembrane helix</keyword>
<feature type="domain" description="ABC transporter" evidence="8">
    <location>
        <begin position="18"/>
        <end position="238"/>
    </location>
</feature>
<keyword evidence="4" id="KW-0067">ATP-binding</keyword>
<proteinExistence type="predicted"/>
<keyword evidence="10" id="KW-1185">Reference proteome</keyword>
<comment type="subcellular location">
    <subcellularLocation>
        <location evidence="1">Membrane</location>
        <topology evidence="1">Multi-pass membrane protein</topology>
    </subcellularLocation>
</comment>
<evidence type="ECO:0000256" key="1">
    <source>
        <dbReference type="ARBA" id="ARBA00004141"/>
    </source>
</evidence>
<dbReference type="InterPro" id="IPR013525">
    <property type="entry name" value="ABC2_TM"/>
</dbReference>
<dbReference type="GO" id="GO:0140359">
    <property type="term" value="F:ABC-type transporter activity"/>
    <property type="evidence" value="ECO:0007669"/>
    <property type="project" value="InterPro"/>
</dbReference>
<dbReference type="GO" id="GO:0016020">
    <property type="term" value="C:membrane"/>
    <property type="evidence" value="ECO:0007669"/>
    <property type="project" value="UniProtKB-SubCell"/>
</dbReference>
<dbReference type="PANTHER" id="PTHR43038:SF3">
    <property type="entry name" value="ABC TRANSPORTER G FAMILY MEMBER 20 ISOFORM X1"/>
    <property type="match status" value="1"/>
</dbReference>
<feature type="transmembrane region" description="Helical" evidence="7">
    <location>
        <begin position="647"/>
        <end position="672"/>
    </location>
</feature>
<evidence type="ECO:0000256" key="7">
    <source>
        <dbReference type="SAM" id="Phobius"/>
    </source>
</evidence>
<dbReference type="PROSITE" id="PS00211">
    <property type="entry name" value="ABC_TRANSPORTER_1"/>
    <property type="match status" value="1"/>
</dbReference>
<evidence type="ECO:0000259" key="8">
    <source>
        <dbReference type="PROSITE" id="PS50893"/>
    </source>
</evidence>
<dbReference type="GO" id="GO:0005524">
    <property type="term" value="F:ATP binding"/>
    <property type="evidence" value="ECO:0007669"/>
    <property type="project" value="UniProtKB-KW"/>
</dbReference>
<name>A0A2S2QZ51_9HEMI</name>
<dbReference type="SUPFAM" id="SSF52540">
    <property type="entry name" value="P-loop containing nucleoside triphosphate hydrolases"/>
    <property type="match status" value="1"/>
</dbReference>
<evidence type="ECO:0000256" key="5">
    <source>
        <dbReference type="ARBA" id="ARBA00022989"/>
    </source>
</evidence>